<dbReference type="InterPro" id="IPR021259">
    <property type="entry name" value="DUF2817"/>
</dbReference>
<dbReference type="SUPFAM" id="SSF53187">
    <property type="entry name" value="Zn-dependent exopeptidases"/>
    <property type="match status" value="1"/>
</dbReference>
<proteinExistence type="predicted"/>
<protein>
    <submittedName>
        <fullName evidence="1">DUF2817 domain-containing protein</fullName>
    </submittedName>
</protein>
<dbReference type="EMBL" id="QLIN01000001">
    <property type="protein sequence ID" value="RAI72834.1"/>
    <property type="molecule type" value="Genomic_DNA"/>
</dbReference>
<accession>A0A327NFJ3</accession>
<reference evidence="1 2" key="1">
    <citation type="submission" date="2018-06" db="EMBL/GenBank/DDBJ databases">
        <authorList>
            <person name="Zhirakovskaya E."/>
        </authorList>
    </citation>
    <scope>NUCLEOTIDE SEQUENCE [LARGE SCALE GENOMIC DNA]</scope>
    <source>
        <strain evidence="1 2">LY3</strain>
    </source>
</reference>
<dbReference type="AlphaFoldDB" id="A0A327NFJ3"/>
<dbReference type="Proteomes" id="UP000249493">
    <property type="component" value="Unassembled WGS sequence"/>
</dbReference>
<gene>
    <name evidence="1" type="ORF">DOZ80_02715</name>
</gene>
<name>A0A327NFJ3_PSEFL</name>
<evidence type="ECO:0000313" key="1">
    <source>
        <dbReference type="EMBL" id="RAI72834.1"/>
    </source>
</evidence>
<dbReference type="Gene3D" id="3.40.630.10">
    <property type="entry name" value="Zn peptidases"/>
    <property type="match status" value="1"/>
</dbReference>
<dbReference type="CDD" id="cd06233">
    <property type="entry name" value="M14-like"/>
    <property type="match status" value="1"/>
</dbReference>
<comment type="caution">
    <text evidence="1">The sequence shown here is derived from an EMBL/GenBank/DDBJ whole genome shotgun (WGS) entry which is preliminary data.</text>
</comment>
<sequence>MTSNVRSEQTLDAFAENYAEARRKFIQNIPLSNSYPCEAKGPASESLFTDVGYLGTHDAQNLLVLISGTHGVEGYCGSASQISFLQDKLHLSLPPSTGVLFIHALNAYGFAWDRRVTQEGCDLNRNFIDFSKPVPENPGYVELADAIVPPDLTQESLLKARQAILEYELHYGPEARQRAISSGQYTHPNGMFYGGIKPTSAHKILEQIAVDFNLANRKSVIVIDYHSGLGPYGYGELQCEAVTGQDGYERAKRIFGESVTSPEIGTSTAASLHGCQAEFWEKLLGDKHVYVCLEYGTYEVERVLAALRDDHWLFSYSPQDADSELGKKIRRNAKECSYPQADDWKEMIIKRSREVHLQAISAFECMTPN</sequence>
<dbReference type="RefSeq" id="WP_111280623.1">
    <property type="nucleotide sequence ID" value="NZ_QLIN01000001.1"/>
</dbReference>
<dbReference type="Pfam" id="PF10994">
    <property type="entry name" value="DUF2817"/>
    <property type="match status" value="1"/>
</dbReference>
<evidence type="ECO:0000313" key="2">
    <source>
        <dbReference type="Proteomes" id="UP000249493"/>
    </source>
</evidence>
<organism evidence="1 2">
    <name type="scientific">Pseudomonas fluorescens</name>
    <dbReference type="NCBI Taxonomy" id="294"/>
    <lineage>
        <taxon>Bacteria</taxon>
        <taxon>Pseudomonadati</taxon>
        <taxon>Pseudomonadota</taxon>
        <taxon>Gammaproteobacteria</taxon>
        <taxon>Pseudomonadales</taxon>
        <taxon>Pseudomonadaceae</taxon>
        <taxon>Pseudomonas</taxon>
    </lineage>
</organism>